<dbReference type="Pfam" id="PF04392">
    <property type="entry name" value="ABC_sub_bind"/>
    <property type="match status" value="1"/>
</dbReference>
<sequence length="351" mass="35869">MKKTLAVVLAGAMILSMTACSANETKTTDAAAPAETTTVADTAADTTAADTTAAAGDETVYKIGVLQLVQHAALDQSNEGFFAALDDAGIKYEADQQNAAGEQSNCQTIAEKLVNDKDDLILAIATPAAQAVAGVTTEIPILLTAVTDPAESGLVNSNDEPGVNVSGTSDLTPVSEQIDLMKQLIPDVKNVGILYCSAESNSVLQADMAKAACDAAGLTYKDYTVSNSNEIQTVVESMIGKVDAIYAPTDNMIAAGMATVAMIATDNGIPVICGEAGMVEAGGLATYGIDYFQLGYLAGQQAIDILVNGADVAKTPIGYLPADKCALTVNKTTADALGIDITGLEGADVVE</sequence>
<dbReference type="AlphaFoldDB" id="G5IED3"/>
<keyword evidence="1" id="KW-0732">Signal</keyword>
<dbReference type="InterPro" id="IPR028082">
    <property type="entry name" value="Peripla_BP_I"/>
</dbReference>
<evidence type="ECO:0008006" key="4">
    <source>
        <dbReference type="Google" id="ProtNLM"/>
    </source>
</evidence>
<feature type="signal peptide" evidence="1">
    <location>
        <begin position="1"/>
        <end position="21"/>
    </location>
</feature>
<protein>
    <recommendedName>
        <fullName evidence="4">ABC transporter substrate-binding protein</fullName>
    </recommendedName>
</protein>
<accession>G5IED3</accession>
<proteinExistence type="predicted"/>
<dbReference type="PANTHER" id="PTHR35271">
    <property type="entry name" value="ABC TRANSPORTER, SUBSTRATE-BINDING LIPOPROTEIN-RELATED"/>
    <property type="match status" value="1"/>
</dbReference>
<feature type="chain" id="PRO_5039218904" description="ABC transporter substrate-binding protein" evidence="1">
    <location>
        <begin position="22"/>
        <end position="351"/>
    </location>
</feature>
<dbReference type="EMBL" id="ADLN01000034">
    <property type="protein sequence ID" value="EHI60143.1"/>
    <property type="molecule type" value="Genomic_DNA"/>
</dbReference>
<dbReference type="PANTHER" id="PTHR35271:SF1">
    <property type="entry name" value="ABC TRANSPORTER, SUBSTRATE-BINDING LIPOPROTEIN"/>
    <property type="match status" value="1"/>
</dbReference>
<evidence type="ECO:0000256" key="1">
    <source>
        <dbReference type="SAM" id="SignalP"/>
    </source>
</evidence>
<dbReference type="Gene3D" id="3.40.50.2300">
    <property type="match status" value="2"/>
</dbReference>
<dbReference type="Proteomes" id="UP000005384">
    <property type="component" value="Unassembled WGS sequence"/>
</dbReference>
<dbReference type="OrthoDB" id="9776955at2"/>
<dbReference type="PATRIC" id="fig|742737.3.peg.1886"/>
<reference evidence="2 3" key="1">
    <citation type="submission" date="2011-08" db="EMBL/GenBank/DDBJ databases">
        <title>The Genome Sequence of Clostridium hathewayi WAL-18680.</title>
        <authorList>
            <consortium name="The Broad Institute Genome Sequencing Platform"/>
            <person name="Earl A."/>
            <person name="Ward D."/>
            <person name="Feldgarden M."/>
            <person name="Gevers D."/>
            <person name="Finegold S.M."/>
            <person name="Summanen P.H."/>
            <person name="Molitoris D.R."/>
            <person name="Song M."/>
            <person name="Daigneault M."/>
            <person name="Allen-Vercoe E."/>
            <person name="Young S.K."/>
            <person name="Zeng Q."/>
            <person name="Gargeya S."/>
            <person name="Fitzgerald M."/>
            <person name="Haas B."/>
            <person name="Abouelleil A."/>
            <person name="Alvarado L."/>
            <person name="Arachchi H.M."/>
            <person name="Berlin A."/>
            <person name="Brown A."/>
            <person name="Chapman S.B."/>
            <person name="Chen Z."/>
            <person name="Dunbar C."/>
            <person name="Freedman E."/>
            <person name="Gearin G."/>
            <person name="Gellesch M."/>
            <person name="Goldberg J."/>
            <person name="Griggs A."/>
            <person name="Gujja S."/>
            <person name="Heiman D."/>
            <person name="Howarth C."/>
            <person name="Larson L."/>
            <person name="Lui A."/>
            <person name="MacDonald P.J.P."/>
            <person name="Montmayeur A."/>
            <person name="Murphy C."/>
            <person name="Neiman D."/>
            <person name="Pearson M."/>
            <person name="Priest M."/>
            <person name="Roberts A."/>
            <person name="Saif S."/>
            <person name="Shea T."/>
            <person name="Shenoy N."/>
            <person name="Sisk P."/>
            <person name="Stolte C."/>
            <person name="Sykes S."/>
            <person name="Wortman J."/>
            <person name="Nusbaum C."/>
            <person name="Birren B."/>
        </authorList>
    </citation>
    <scope>NUCLEOTIDE SEQUENCE [LARGE SCALE GENOMIC DNA]</scope>
    <source>
        <strain evidence="2 3">WAL-18680</strain>
    </source>
</reference>
<comment type="caution">
    <text evidence="2">The sequence shown here is derived from an EMBL/GenBank/DDBJ whole genome shotgun (WGS) entry which is preliminary data.</text>
</comment>
<evidence type="ECO:0000313" key="2">
    <source>
        <dbReference type="EMBL" id="EHI60143.1"/>
    </source>
</evidence>
<evidence type="ECO:0000313" key="3">
    <source>
        <dbReference type="Proteomes" id="UP000005384"/>
    </source>
</evidence>
<organism evidence="2 3">
    <name type="scientific">Hungatella hathewayi WAL-18680</name>
    <dbReference type="NCBI Taxonomy" id="742737"/>
    <lineage>
        <taxon>Bacteria</taxon>
        <taxon>Bacillati</taxon>
        <taxon>Bacillota</taxon>
        <taxon>Clostridia</taxon>
        <taxon>Lachnospirales</taxon>
        <taxon>Lachnospiraceae</taxon>
        <taxon>Hungatella</taxon>
    </lineage>
</organism>
<name>G5IED3_9FIRM</name>
<dbReference type="SUPFAM" id="SSF53822">
    <property type="entry name" value="Periplasmic binding protein-like I"/>
    <property type="match status" value="1"/>
</dbReference>
<dbReference type="RefSeq" id="WP_006779841.1">
    <property type="nucleotide sequence ID" value="NZ_CP040506.1"/>
</dbReference>
<gene>
    <name evidence="2" type="ORF">HMPREF9473_01860</name>
</gene>
<keyword evidence="3" id="KW-1185">Reference proteome</keyword>
<dbReference type="PROSITE" id="PS51257">
    <property type="entry name" value="PROKAR_LIPOPROTEIN"/>
    <property type="match status" value="1"/>
</dbReference>
<dbReference type="InterPro" id="IPR007487">
    <property type="entry name" value="ABC_transpt-TYRBP-like"/>
</dbReference>
<dbReference type="CDD" id="cd06325">
    <property type="entry name" value="PBP1_ABC_unchar_transporter"/>
    <property type="match status" value="1"/>
</dbReference>
<dbReference type="HOGENOM" id="CLU_058196_1_0_9"/>